<dbReference type="EMBL" id="FMTE01000002">
    <property type="protein sequence ID" value="SCW26242.1"/>
    <property type="molecule type" value="Genomic_DNA"/>
</dbReference>
<gene>
    <name evidence="2" type="ORF">SAMN02983004_00007</name>
</gene>
<dbReference type="Proteomes" id="UP000199262">
    <property type="component" value="Unassembled WGS sequence"/>
</dbReference>
<reference evidence="3" key="1">
    <citation type="submission" date="2016-10" db="EMBL/GenBank/DDBJ databases">
        <authorList>
            <person name="Varghese N."/>
            <person name="Submissions S."/>
        </authorList>
    </citation>
    <scope>NUCLEOTIDE SEQUENCE [LARGE SCALE GENOMIC DNA]</scope>
    <source>
        <strain evidence="3">ATCC 51557</strain>
    </source>
</reference>
<evidence type="ECO:0000313" key="3">
    <source>
        <dbReference type="Proteomes" id="UP000199262"/>
    </source>
</evidence>
<protein>
    <submittedName>
        <fullName evidence="2">LPS assembly outer membrane protein LptD (Organic solvent tolerance protein OstA)</fullName>
    </submittedName>
</protein>
<keyword evidence="3" id="KW-1185">Reference proteome</keyword>
<feature type="chain" id="PRO_5011791942" evidence="1">
    <location>
        <begin position="30"/>
        <end position="1152"/>
    </location>
</feature>
<accession>A0A1G4P1Y3</accession>
<proteinExistence type="predicted"/>
<evidence type="ECO:0000256" key="1">
    <source>
        <dbReference type="SAM" id="SignalP"/>
    </source>
</evidence>
<dbReference type="RefSeq" id="WP_091971470.1">
    <property type="nucleotide sequence ID" value="NZ_CP124066.1"/>
</dbReference>
<name>A0A1G4P1Y3_BORJA</name>
<evidence type="ECO:0000313" key="2">
    <source>
        <dbReference type="EMBL" id="SCW26242.1"/>
    </source>
</evidence>
<dbReference type="OrthoDB" id="353610at2"/>
<sequence>MREFLYRNVFKKSFVRFLIFLTFSNVIFAQTTNNDENSKKRDDLTLSQKSYLRELELSTDEDLKKWALQEGLKETDVLKIRELLLKKFGIDPELFVKGKGLAGSDRYKIIIETTDNLENFTYGLTKDESIVFEGRVDILVEDIKENKKHNIKGDRIVLNRNSKKLYAIGNVEYVLDMDTNEKLYFYGNEFLVDFDSQNFLLKDGILQKKMQKNQIDHILSFGGKVLKKIDNDVTIFEQAFVTTSKIPEPYYSIRASKIWVLPSGDFGFLNAVFYMGRVPIFYIPFFFRPGDSLFFNPSLGLDPRKGFSVFNTIYLFGNKSSSEDSSFLDFDFNSVYNSDKKPYIRNGYLTYFFAENSASSQNKDYVKLIFDIYANLGFYSGIDFDLSNTLGHFKTLEGNFGLGFTRNVYNYDGGYYPFNNRTLKQSLFSFSNLNKGDIFGLEVPFRYLLKFKTEFLLSDALFSVILEHYSDPYVNIDFRDRIESATFFSLLNLDRDSVKEQTSINSFDWNLSSFYNRTFGDNSILDYKLNNLGLSFKLSGYENLYVKSPLEKPKEINDPTRKWFYLERIYVPYIDLNFQKDLYNNQWTFSADTNTKEMIMRPEIKNLEDKDNDKKSVKGEKTKKIKDLNENLYISSEPITLKNVDQFDSFFVRFGINPYLRNNVFFNNYGITSPKDFNYEIKNYLFDIKNKTDIKIHADFYNRLITLENLLYLNTIEYNPLNKDFKIEDKDKKSEHSVINQININMLPFIRYPLFSRSILKFENKSTLYSFNRKYDTDAKSLVNKNSSIFLSDPETFYQLLTASLIYDYNYFSAELSGELKNSFEDINASSEFKLSLDFPYLLQEAGIGIKYYKKFKEDTIKNPGISVVQPVLNPLEPQKPTSPYKNLEMSPALYYKIEPRYLNYFKFSFLAAYDPLINRVSELSFKLNVFDFQVLFAMKDDFKYNYDPLKGDFSKVGITTELVPYSLDSSYKKELNVLNLFDNKLSFTLGIDAGWKINLQKFTDNELRSALTFKFKYTEFLEIYFSTFSVNTKTFRYFKGYMDQIGLETVNIFTDFLKSFNFFNLQDRKNSLFKIKKFSSGFKFNFYDWKFVGEYNLEPDLIRGSDGIYSPIWRNNFTIYISWNFFAPVKASFENNKDTNYELIINRKTKK</sequence>
<keyword evidence="1" id="KW-0732">Signal</keyword>
<dbReference type="AlphaFoldDB" id="A0A1G4P1Y3"/>
<organism evidence="2 3">
    <name type="scientific">Borreliella japonica</name>
    <name type="common">Borrelia japonica</name>
    <dbReference type="NCBI Taxonomy" id="34095"/>
    <lineage>
        <taxon>Bacteria</taxon>
        <taxon>Pseudomonadati</taxon>
        <taxon>Spirochaetota</taxon>
        <taxon>Spirochaetia</taxon>
        <taxon>Spirochaetales</taxon>
        <taxon>Borreliaceae</taxon>
        <taxon>Borreliella</taxon>
    </lineage>
</organism>
<feature type="signal peptide" evidence="1">
    <location>
        <begin position="1"/>
        <end position="29"/>
    </location>
</feature>